<evidence type="ECO:0000259" key="4">
    <source>
        <dbReference type="PROSITE" id="PS50102"/>
    </source>
</evidence>
<reference evidence="6" key="1">
    <citation type="submission" date="2025-08" db="UniProtKB">
        <authorList>
            <consortium name="RefSeq"/>
        </authorList>
    </citation>
    <scope>IDENTIFICATION</scope>
    <source>
        <strain evidence="6">14028-0561.14</strain>
        <tissue evidence="6">Whole fly</tissue>
    </source>
</reference>
<dbReference type="SMART" id="SM00360">
    <property type="entry name" value="RRM"/>
    <property type="match status" value="2"/>
</dbReference>
<dbReference type="InterPro" id="IPR012677">
    <property type="entry name" value="Nucleotide-bd_a/b_plait_sf"/>
</dbReference>
<dbReference type="Pfam" id="PF00076">
    <property type="entry name" value="RRM_1"/>
    <property type="match status" value="2"/>
</dbReference>
<dbReference type="GO" id="GO:1990904">
    <property type="term" value="C:ribonucleoprotein complex"/>
    <property type="evidence" value="ECO:0007669"/>
    <property type="project" value="UniProtKB-KW"/>
</dbReference>
<evidence type="ECO:0000313" key="5">
    <source>
        <dbReference type="Proteomes" id="UP001652661"/>
    </source>
</evidence>
<gene>
    <name evidence="6" type="primary">Rbp4</name>
</gene>
<keyword evidence="1" id="KW-0677">Repeat</keyword>
<dbReference type="SUPFAM" id="SSF54928">
    <property type="entry name" value="RNA-binding domain, RBD"/>
    <property type="match status" value="2"/>
</dbReference>
<dbReference type="InterPro" id="IPR000504">
    <property type="entry name" value="RRM_dom"/>
</dbReference>
<dbReference type="RefSeq" id="XP_041631136.1">
    <property type="nucleotide sequence ID" value="XM_041775202.2"/>
</dbReference>
<proteinExistence type="predicted"/>
<keyword evidence="2 3" id="KW-0694">RNA-binding</keyword>
<keyword evidence="5" id="KW-1185">Reference proteome</keyword>
<name>A0ABM3C5E9_DROKI</name>
<accession>A0ABM3C5E9</accession>
<evidence type="ECO:0000256" key="3">
    <source>
        <dbReference type="PROSITE-ProRule" id="PRU00176"/>
    </source>
</evidence>
<feature type="domain" description="RRM" evidence="4">
    <location>
        <begin position="53"/>
        <end position="130"/>
    </location>
</feature>
<evidence type="ECO:0000256" key="2">
    <source>
        <dbReference type="ARBA" id="ARBA00022884"/>
    </source>
</evidence>
<evidence type="ECO:0000313" key="6">
    <source>
        <dbReference type="RefSeq" id="XP_041631136.1"/>
    </source>
</evidence>
<dbReference type="PROSITE" id="PS50102">
    <property type="entry name" value="RRM"/>
    <property type="match status" value="2"/>
</dbReference>
<dbReference type="PANTHER" id="PTHR48032">
    <property type="entry name" value="RNA-BINDING PROTEIN MUSASHI HOMOLOG RBP6"/>
    <property type="match status" value="1"/>
</dbReference>
<dbReference type="PANTHER" id="PTHR48032:SF6">
    <property type="entry name" value="RNA-BINDING (RRM_RBD_RNP MOTIFS) FAMILY PROTEIN"/>
    <property type="match status" value="1"/>
</dbReference>
<sequence length="445" mass="47709">MEVNCVSPETCVQRELNGGLSAVENELTNLLATANNPSTNEPNKEESGPEHLRKIFVGGLSTQTTAGTVRKFFEQFGAVADAVVMRDPVTNHSRGFGFVTFAEPQSVENVQGARPHCIDNKNVETKRALPRHDFVKGGSGGGRAMSAASCGMGMLGTKTSKIFLGGLKDCHDEKSICEYFSQFGKIAHVKLLLDRETGRMRGFGFLEFENPVCAERALAQSKHSINLHTVEVKKSTQKPDTVNRVRFAVGGAARAGYIPPQPATLDCFGYNNNYNPYLAQSVLPPSAYINGWAAYVTPEMSQFDMYAASPQRYPPAMRPPSQPIPSAFGPESWSAYPKSGKFPPQGWAPGTVGEWQPKAGYKHAQTSTSDHIISGLSLDGKIELGAGGDGNEGLAGGKAVADVSIGAEVTDKKWPTENYKIFKPAQSLGQNGGTPPTYGGLCVIS</sequence>
<dbReference type="GeneID" id="108074077"/>
<keyword evidence="6" id="KW-0687">Ribonucleoprotein</keyword>
<protein>
    <submittedName>
        <fullName evidence="6">Ribonucleoprotein RB97D isoform X2</fullName>
    </submittedName>
</protein>
<dbReference type="Proteomes" id="UP001652661">
    <property type="component" value="Chromosome 3R"/>
</dbReference>
<dbReference type="Gene3D" id="3.30.70.330">
    <property type="match status" value="2"/>
</dbReference>
<feature type="domain" description="RRM" evidence="4">
    <location>
        <begin position="160"/>
        <end position="237"/>
    </location>
</feature>
<evidence type="ECO:0000256" key="1">
    <source>
        <dbReference type="ARBA" id="ARBA00022737"/>
    </source>
</evidence>
<organism evidence="5 6">
    <name type="scientific">Drosophila kikkawai</name>
    <name type="common">Fruit fly</name>
    <dbReference type="NCBI Taxonomy" id="30033"/>
    <lineage>
        <taxon>Eukaryota</taxon>
        <taxon>Metazoa</taxon>
        <taxon>Ecdysozoa</taxon>
        <taxon>Arthropoda</taxon>
        <taxon>Hexapoda</taxon>
        <taxon>Insecta</taxon>
        <taxon>Pterygota</taxon>
        <taxon>Neoptera</taxon>
        <taxon>Endopterygota</taxon>
        <taxon>Diptera</taxon>
        <taxon>Brachycera</taxon>
        <taxon>Muscomorpha</taxon>
        <taxon>Ephydroidea</taxon>
        <taxon>Drosophilidae</taxon>
        <taxon>Drosophila</taxon>
        <taxon>Sophophora</taxon>
    </lineage>
</organism>
<dbReference type="InterPro" id="IPR035979">
    <property type="entry name" value="RBD_domain_sf"/>
</dbReference>